<accession>A1BY92</accession>
<dbReference type="PROSITE" id="PS51657">
    <property type="entry name" value="PSRV_HELICASE"/>
    <property type="match status" value="1"/>
</dbReference>
<gene>
    <name evidence="2" type="primary">ORF2</name>
</gene>
<dbReference type="EMBL" id="DQ885941">
    <property type="protein sequence ID" value="ABL09852.1"/>
    <property type="molecule type" value="Genomic_RNA"/>
</dbReference>
<evidence type="ECO:0000313" key="2">
    <source>
        <dbReference type="EMBL" id="ABL09852.1"/>
    </source>
</evidence>
<sequence length="234" mass="25877">MNELISKLADKNYIRLGSKLGSPIVINCVPGAGKTTLIRELLAEHSCFAAFSTVRADQENLVGRKIEKFTGEVPCDKLVILDEYQNLPSIPKGVFAVFGDPLQSCKPISLEANFISIKSHRFGKNTEKLLRKLNFEVVADKADTVLVEDIFGSELEGQVVCFEEEVVKLLNSHSVDFLEPQNLQGLTFKSVTFITTGTVTEANKHFHLICLTRHSDSLKILSPGAVYPNSELCH</sequence>
<proteinExistence type="predicted"/>
<protein>
    <submittedName>
        <fullName evidence="2">25K movement protein</fullName>
    </submittedName>
</protein>
<feature type="domain" description="(+)RNA virus helicase C-terminal" evidence="1">
    <location>
        <begin position="1"/>
        <end position="234"/>
    </location>
</feature>
<evidence type="ECO:0000259" key="1">
    <source>
        <dbReference type="PROSITE" id="PS51657"/>
    </source>
</evidence>
<dbReference type="Pfam" id="PF01443">
    <property type="entry name" value="Viral_helicase1"/>
    <property type="match status" value="1"/>
</dbReference>
<reference evidence="2" key="1">
    <citation type="submission" date="2006-08" db="EMBL/GenBank/DDBJ databases">
        <title>Characterization of triple gene block of Cowpea mild mottle virus isolated from soybean in Brazil.</title>
        <authorList>
            <person name="Belintani P."/>
            <person name="Gaspar J.O."/>
            <person name="Almeida A.M.R."/>
            <person name="Kitajima E.W."/>
        </authorList>
    </citation>
    <scope>NUCLEOTIDE SEQUENCE</scope>
</reference>
<name>A1BY92_9VIRU</name>
<dbReference type="InterPro" id="IPR027417">
    <property type="entry name" value="P-loop_NTPase"/>
</dbReference>
<dbReference type="InterPro" id="IPR027351">
    <property type="entry name" value="(+)RNA_virus_helicase_core_dom"/>
</dbReference>
<dbReference type="GO" id="GO:0005524">
    <property type="term" value="F:ATP binding"/>
    <property type="evidence" value="ECO:0007669"/>
    <property type="project" value="InterPro"/>
</dbReference>
<organism evidence="2">
    <name type="scientific">Cowpea mild mottle virus</name>
    <dbReference type="NCBI Taxonomy" id="67761"/>
    <lineage>
        <taxon>Viruses</taxon>
        <taxon>Riboviria</taxon>
        <taxon>Orthornavirae</taxon>
        <taxon>Kitrinoviricota</taxon>
        <taxon>Alsuviricetes</taxon>
        <taxon>Tymovirales</taxon>
        <taxon>Betaflexiviridae</taxon>
        <taxon>Quinvirinae</taxon>
        <taxon>Carlavirus</taxon>
        <taxon>Carlavirus vignae</taxon>
    </lineage>
</organism>
<dbReference type="SUPFAM" id="SSF52540">
    <property type="entry name" value="P-loop containing nucleoside triphosphate hydrolases"/>
    <property type="match status" value="1"/>
</dbReference>